<dbReference type="GO" id="GO:0000981">
    <property type="term" value="F:DNA-binding transcription factor activity, RNA polymerase II-specific"/>
    <property type="evidence" value="ECO:0007669"/>
    <property type="project" value="InterPro"/>
</dbReference>
<dbReference type="GO" id="GO:0005634">
    <property type="term" value="C:nucleus"/>
    <property type="evidence" value="ECO:0007669"/>
    <property type="project" value="UniProtKB-SubCell"/>
</dbReference>
<dbReference type="PROSITE" id="PS00027">
    <property type="entry name" value="HOMEOBOX_1"/>
    <property type="match status" value="1"/>
</dbReference>
<reference evidence="11" key="1">
    <citation type="submission" date="2016-11" db="UniProtKB">
        <authorList>
            <consortium name="WormBaseParasite"/>
        </authorList>
    </citation>
    <scope>IDENTIFICATION</scope>
</reference>
<dbReference type="WBParaSite" id="snap_masked-unitig_37943-processed-gene-0.1-mRNA-1">
    <property type="protein sequence ID" value="snap_masked-unitig_37943-processed-gene-0.1-mRNA-1"/>
    <property type="gene ID" value="snap_masked-unitig_37943-processed-gene-0.1"/>
</dbReference>
<dbReference type="InterPro" id="IPR001356">
    <property type="entry name" value="HD"/>
</dbReference>
<dbReference type="Gene3D" id="1.10.10.60">
    <property type="entry name" value="Homeodomain-like"/>
    <property type="match status" value="1"/>
</dbReference>
<evidence type="ECO:0000256" key="5">
    <source>
        <dbReference type="ARBA" id="ARBA00023242"/>
    </source>
</evidence>
<accession>A0A1I8JPI5</accession>
<evidence type="ECO:0000256" key="6">
    <source>
        <dbReference type="PROSITE-ProRule" id="PRU00108"/>
    </source>
</evidence>
<dbReference type="InterPro" id="IPR020479">
    <property type="entry name" value="HD_metazoa"/>
</dbReference>
<dbReference type="PANTHER" id="PTHR45946:SF4">
    <property type="entry name" value="HOMEOBOX PROTEIN ROUGH-RELATED"/>
    <property type="match status" value="1"/>
</dbReference>
<feature type="compositionally biased region" description="Basic and acidic residues" evidence="8">
    <location>
        <begin position="119"/>
        <end position="128"/>
    </location>
</feature>
<dbReference type="InterPro" id="IPR009057">
    <property type="entry name" value="Homeodomain-like_sf"/>
</dbReference>
<organism evidence="10 11">
    <name type="scientific">Macrostomum lignano</name>
    <dbReference type="NCBI Taxonomy" id="282301"/>
    <lineage>
        <taxon>Eukaryota</taxon>
        <taxon>Metazoa</taxon>
        <taxon>Spiralia</taxon>
        <taxon>Lophotrochozoa</taxon>
        <taxon>Platyhelminthes</taxon>
        <taxon>Rhabditophora</taxon>
        <taxon>Macrostomorpha</taxon>
        <taxon>Macrostomida</taxon>
        <taxon>Macrostomidae</taxon>
        <taxon>Macrostomum</taxon>
    </lineage>
</organism>
<feature type="region of interest" description="Disordered" evidence="8">
    <location>
        <begin position="164"/>
        <end position="211"/>
    </location>
</feature>
<evidence type="ECO:0000313" key="11">
    <source>
        <dbReference type="WBParaSite" id="snap_masked-unitig_37943-processed-gene-0.1-mRNA-1"/>
    </source>
</evidence>
<keyword evidence="2" id="KW-0217">Developmental protein</keyword>
<protein>
    <submittedName>
        <fullName evidence="11">Homeobox domain-containing protein</fullName>
    </submittedName>
</protein>
<evidence type="ECO:0000313" key="10">
    <source>
        <dbReference type="Proteomes" id="UP000095280"/>
    </source>
</evidence>
<proteinExistence type="predicted"/>
<dbReference type="Pfam" id="PF00046">
    <property type="entry name" value="Homeodomain"/>
    <property type="match status" value="1"/>
</dbReference>
<dbReference type="PANTHER" id="PTHR45946">
    <property type="entry name" value="HOMEOBOX PROTEIN ROUGH-RELATED"/>
    <property type="match status" value="1"/>
</dbReference>
<evidence type="ECO:0000256" key="2">
    <source>
        <dbReference type="ARBA" id="ARBA00022473"/>
    </source>
</evidence>
<dbReference type="CDD" id="cd00086">
    <property type="entry name" value="homeodomain"/>
    <property type="match status" value="1"/>
</dbReference>
<dbReference type="InterPro" id="IPR046327">
    <property type="entry name" value="HXA1/B1/D1"/>
</dbReference>
<evidence type="ECO:0000256" key="8">
    <source>
        <dbReference type="SAM" id="MobiDB-lite"/>
    </source>
</evidence>
<name>A0A1I8JPI5_9PLAT</name>
<evidence type="ECO:0000256" key="4">
    <source>
        <dbReference type="ARBA" id="ARBA00023155"/>
    </source>
</evidence>
<dbReference type="SMART" id="SM00389">
    <property type="entry name" value="HOX"/>
    <property type="match status" value="1"/>
</dbReference>
<sequence>AGEGVPLQQVLTRARRIEIANSLALNETQVKIWFQNRRMNRRKRQKESSFLMKSGLVASGSMPCVFGKPLPLKDIQKSHQRRRQKIVLLRPPCMPLGPQPARLGDTFVAARQSVTGELIHHGQRRDGKAMQAGRQAGRQQSQGAPKTRCDAERMSIFCTTSPPLCSLKAEDAPPPHRPGNKTVRNDVQRAARRMRSVKAVDQKEREFNDKC</sequence>
<comment type="subcellular location">
    <subcellularLocation>
        <location evidence="1 6 7">Nucleus</location>
    </subcellularLocation>
</comment>
<dbReference type="Proteomes" id="UP000095280">
    <property type="component" value="Unplaced"/>
</dbReference>
<dbReference type="PRINTS" id="PR00024">
    <property type="entry name" value="HOMEOBOX"/>
</dbReference>
<evidence type="ECO:0000256" key="3">
    <source>
        <dbReference type="ARBA" id="ARBA00023125"/>
    </source>
</evidence>
<dbReference type="PROSITE" id="PS50071">
    <property type="entry name" value="HOMEOBOX_2"/>
    <property type="match status" value="1"/>
</dbReference>
<dbReference type="InterPro" id="IPR017970">
    <property type="entry name" value="Homeobox_CS"/>
</dbReference>
<dbReference type="AlphaFoldDB" id="A0A1I8JPI5"/>
<feature type="DNA-binding region" description="Homeobox" evidence="6">
    <location>
        <begin position="14"/>
        <end position="45"/>
    </location>
</feature>
<evidence type="ECO:0000259" key="9">
    <source>
        <dbReference type="PROSITE" id="PS50071"/>
    </source>
</evidence>
<keyword evidence="3 6" id="KW-0238">DNA-binding</keyword>
<keyword evidence="10" id="KW-1185">Reference proteome</keyword>
<dbReference type="SUPFAM" id="SSF46689">
    <property type="entry name" value="Homeodomain-like"/>
    <property type="match status" value="1"/>
</dbReference>
<feature type="domain" description="Homeobox" evidence="9">
    <location>
        <begin position="12"/>
        <end position="44"/>
    </location>
</feature>
<keyword evidence="4 6" id="KW-0371">Homeobox</keyword>
<evidence type="ECO:0000256" key="7">
    <source>
        <dbReference type="RuleBase" id="RU000682"/>
    </source>
</evidence>
<dbReference type="GO" id="GO:0000978">
    <property type="term" value="F:RNA polymerase II cis-regulatory region sequence-specific DNA binding"/>
    <property type="evidence" value="ECO:0007669"/>
    <property type="project" value="TreeGrafter"/>
</dbReference>
<feature type="compositionally biased region" description="Basic and acidic residues" evidence="8">
    <location>
        <begin position="198"/>
        <end position="211"/>
    </location>
</feature>
<evidence type="ECO:0000256" key="1">
    <source>
        <dbReference type="ARBA" id="ARBA00004123"/>
    </source>
</evidence>
<feature type="compositionally biased region" description="Low complexity" evidence="8">
    <location>
        <begin position="131"/>
        <end position="144"/>
    </location>
</feature>
<feature type="region of interest" description="Disordered" evidence="8">
    <location>
        <begin position="119"/>
        <end position="149"/>
    </location>
</feature>
<keyword evidence="5 6" id="KW-0539">Nucleus</keyword>